<dbReference type="PANTHER" id="PTHR12274:SF3">
    <property type="entry name" value="PROGRANULIN"/>
    <property type="match status" value="1"/>
</dbReference>
<evidence type="ECO:0000259" key="6">
    <source>
        <dbReference type="PROSITE" id="PS00799"/>
    </source>
</evidence>
<proteinExistence type="inferred from homology"/>
<comment type="caution">
    <text evidence="7">The sequence shown here is derived from an EMBL/GenBank/DDBJ whole genome shotgun (WGS) entry which is preliminary data.</text>
</comment>
<evidence type="ECO:0000256" key="3">
    <source>
        <dbReference type="ARBA" id="ARBA00022525"/>
    </source>
</evidence>
<keyword evidence="5" id="KW-1133">Transmembrane helix</keyword>
<dbReference type="InterPro" id="IPR000118">
    <property type="entry name" value="Granulin"/>
</dbReference>
<evidence type="ECO:0000256" key="1">
    <source>
        <dbReference type="ARBA" id="ARBA00004613"/>
    </source>
</evidence>
<dbReference type="SUPFAM" id="SSF57277">
    <property type="entry name" value="Granulin repeat"/>
    <property type="match status" value="1"/>
</dbReference>
<keyword evidence="3" id="KW-0964">Secreted</keyword>
<keyword evidence="5" id="KW-0472">Membrane</keyword>
<dbReference type="EMBL" id="BMAO01024592">
    <property type="protein sequence ID" value="GFQ96308.1"/>
    <property type="molecule type" value="Genomic_DNA"/>
</dbReference>
<evidence type="ECO:0000256" key="4">
    <source>
        <dbReference type="ARBA" id="ARBA00023157"/>
    </source>
</evidence>
<dbReference type="PANTHER" id="PTHR12274">
    <property type="entry name" value="GRANULIN"/>
    <property type="match status" value="1"/>
</dbReference>
<keyword evidence="4" id="KW-1015">Disulfide bond</keyword>
<dbReference type="OrthoDB" id="6381957at2759"/>
<dbReference type="AlphaFoldDB" id="A0A8X6G5W8"/>
<evidence type="ECO:0000256" key="2">
    <source>
        <dbReference type="ARBA" id="ARBA00010093"/>
    </source>
</evidence>
<dbReference type="Gene3D" id="2.10.25.160">
    <property type="entry name" value="Granulin"/>
    <property type="match status" value="2"/>
</dbReference>
<comment type="subcellular location">
    <subcellularLocation>
        <location evidence="1">Secreted</location>
    </subcellularLocation>
</comment>
<keyword evidence="5" id="KW-0812">Transmembrane</keyword>
<evidence type="ECO:0000313" key="7">
    <source>
        <dbReference type="EMBL" id="GFQ96308.1"/>
    </source>
</evidence>
<keyword evidence="8" id="KW-1185">Reference proteome</keyword>
<dbReference type="SMART" id="SM00277">
    <property type="entry name" value="GRAN"/>
    <property type="match status" value="2"/>
</dbReference>
<dbReference type="GO" id="GO:0005576">
    <property type="term" value="C:extracellular region"/>
    <property type="evidence" value="ECO:0007669"/>
    <property type="project" value="UniProtKB-SubCell"/>
</dbReference>
<organism evidence="7 8">
    <name type="scientific">Trichonephila clavata</name>
    <name type="common">Joro spider</name>
    <name type="synonym">Nephila clavata</name>
    <dbReference type="NCBI Taxonomy" id="2740835"/>
    <lineage>
        <taxon>Eukaryota</taxon>
        <taxon>Metazoa</taxon>
        <taxon>Ecdysozoa</taxon>
        <taxon>Arthropoda</taxon>
        <taxon>Chelicerata</taxon>
        <taxon>Arachnida</taxon>
        <taxon>Araneae</taxon>
        <taxon>Araneomorphae</taxon>
        <taxon>Entelegynae</taxon>
        <taxon>Araneoidea</taxon>
        <taxon>Nephilidae</taxon>
        <taxon>Trichonephila</taxon>
    </lineage>
</organism>
<evidence type="ECO:0000256" key="5">
    <source>
        <dbReference type="SAM" id="Phobius"/>
    </source>
</evidence>
<reference evidence="7" key="1">
    <citation type="submission" date="2020-07" db="EMBL/GenBank/DDBJ databases">
        <title>Multicomponent nature underlies the extraordinary mechanical properties of spider dragline silk.</title>
        <authorList>
            <person name="Kono N."/>
            <person name="Nakamura H."/>
            <person name="Mori M."/>
            <person name="Yoshida Y."/>
            <person name="Ohtoshi R."/>
            <person name="Malay A.D."/>
            <person name="Moran D.A.P."/>
            <person name="Tomita M."/>
            <person name="Numata K."/>
            <person name="Arakawa K."/>
        </authorList>
    </citation>
    <scope>NUCLEOTIDE SEQUENCE</scope>
</reference>
<dbReference type="Proteomes" id="UP000887116">
    <property type="component" value="Unassembled WGS sequence"/>
</dbReference>
<accession>A0A8X6G5W8</accession>
<name>A0A8X6G5W8_TRICU</name>
<feature type="domain" description="Granulins" evidence="6">
    <location>
        <begin position="175"/>
        <end position="188"/>
    </location>
</feature>
<feature type="transmembrane region" description="Helical" evidence="5">
    <location>
        <begin position="123"/>
        <end position="142"/>
    </location>
</feature>
<dbReference type="Pfam" id="PF00396">
    <property type="entry name" value="Granulin"/>
    <property type="match status" value="2"/>
</dbReference>
<protein>
    <recommendedName>
        <fullName evidence="6">Granulins domain-containing protein</fullName>
    </recommendedName>
</protein>
<comment type="similarity">
    <text evidence="2">Belongs to the granulin family.</text>
</comment>
<sequence>MLQVLDKDRRLSIQMIAEKSGIPKTINRSPLFNEESSNEESLHKNGVKPWQPFKYSLGVSSKNGRGNVHSVPFWHQSTSFCSRTLKGTWHRTLEVVETALKNSLNEFPVDDFQERFSYSILKMLAVFLILVLFGSIGGTSILDMCEPDVCEPNETCCRISSGDWNCCPYKNGVCCRDDVHCCPEGLICSLNSLYCFLSSVYYDSNQMQKRQGDEYEEDKFVSMQVRFHLCSEETMCFNSTCCELGDSKSHFKKHGCCPFVDGVCCPDGKHCCRSTETCDESSESCIKEDGSMASAFPSLPPLNRAPFHNFVDHV</sequence>
<dbReference type="InterPro" id="IPR039036">
    <property type="entry name" value="Granulin_fam"/>
</dbReference>
<dbReference type="InterPro" id="IPR037277">
    <property type="entry name" value="Granulin_sf"/>
</dbReference>
<dbReference type="PROSITE" id="PS00799">
    <property type="entry name" value="GRANULINS"/>
    <property type="match status" value="1"/>
</dbReference>
<gene>
    <name evidence="7" type="ORF">TNCT_319171</name>
</gene>
<evidence type="ECO:0000313" key="8">
    <source>
        <dbReference type="Proteomes" id="UP000887116"/>
    </source>
</evidence>